<organism evidence="1 2">
    <name type="scientific">Gymnopilus junonius</name>
    <name type="common">Spectacular rustgill mushroom</name>
    <name type="synonym">Gymnopilus spectabilis subsp. junonius</name>
    <dbReference type="NCBI Taxonomy" id="109634"/>
    <lineage>
        <taxon>Eukaryota</taxon>
        <taxon>Fungi</taxon>
        <taxon>Dikarya</taxon>
        <taxon>Basidiomycota</taxon>
        <taxon>Agaricomycotina</taxon>
        <taxon>Agaricomycetes</taxon>
        <taxon>Agaricomycetidae</taxon>
        <taxon>Agaricales</taxon>
        <taxon>Agaricineae</taxon>
        <taxon>Hymenogastraceae</taxon>
        <taxon>Gymnopilus</taxon>
    </lineage>
</organism>
<dbReference type="AlphaFoldDB" id="A0A9P5NWT4"/>
<gene>
    <name evidence="1" type="ORF">CPB84DRAFT_1843380</name>
</gene>
<sequence>MLSVSSWFIRPPAFHLAYMIHVYAEGSQSDGEGNVHIYLDWELTVDNPILSNFKDVIKVDFAEDKEHRSYPDYVTTFVLKNAAQAKLSKLNMPFNVEKSSPVPVQQLAPLPTFSLQFRPVTFFKDISSVCLPDAPVPTLLFLAAPPSLMKMSGDRCHRGGGTTPILKNTYDPGIETPIQGINPSQTFAHTQI</sequence>
<protein>
    <submittedName>
        <fullName evidence="1">Uncharacterized protein</fullName>
    </submittedName>
</protein>
<reference evidence="1" key="1">
    <citation type="submission" date="2020-11" db="EMBL/GenBank/DDBJ databases">
        <authorList>
            <consortium name="DOE Joint Genome Institute"/>
            <person name="Ahrendt S."/>
            <person name="Riley R."/>
            <person name="Andreopoulos W."/>
            <person name="LaButti K."/>
            <person name="Pangilinan J."/>
            <person name="Ruiz-duenas F.J."/>
            <person name="Barrasa J.M."/>
            <person name="Sanchez-Garcia M."/>
            <person name="Camarero S."/>
            <person name="Miyauchi S."/>
            <person name="Serrano A."/>
            <person name="Linde D."/>
            <person name="Babiker R."/>
            <person name="Drula E."/>
            <person name="Ayuso-Fernandez I."/>
            <person name="Pacheco R."/>
            <person name="Padilla G."/>
            <person name="Ferreira P."/>
            <person name="Barriuso J."/>
            <person name="Kellner H."/>
            <person name="Castanera R."/>
            <person name="Alfaro M."/>
            <person name="Ramirez L."/>
            <person name="Pisabarro A.G."/>
            <person name="Kuo A."/>
            <person name="Tritt A."/>
            <person name="Lipzen A."/>
            <person name="He G."/>
            <person name="Yan M."/>
            <person name="Ng V."/>
            <person name="Cullen D."/>
            <person name="Martin F."/>
            <person name="Rosso M.-N."/>
            <person name="Henrissat B."/>
            <person name="Hibbett D."/>
            <person name="Martinez A.T."/>
            <person name="Grigoriev I.V."/>
        </authorList>
    </citation>
    <scope>NUCLEOTIDE SEQUENCE</scope>
    <source>
        <strain evidence="1">AH 44721</strain>
    </source>
</reference>
<evidence type="ECO:0000313" key="1">
    <source>
        <dbReference type="EMBL" id="KAF8909038.1"/>
    </source>
</evidence>
<dbReference type="EMBL" id="JADNYJ010000010">
    <property type="protein sequence ID" value="KAF8909038.1"/>
    <property type="molecule type" value="Genomic_DNA"/>
</dbReference>
<proteinExistence type="predicted"/>
<dbReference type="Proteomes" id="UP000724874">
    <property type="component" value="Unassembled WGS sequence"/>
</dbReference>
<evidence type="ECO:0000313" key="2">
    <source>
        <dbReference type="Proteomes" id="UP000724874"/>
    </source>
</evidence>
<comment type="caution">
    <text evidence="1">The sequence shown here is derived from an EMBL/GenBank/DDBJ whole genome shotgun (WGS) entry which is preliminary data.</text>
</comment>
<accession>A0A9P5NWT4</accession>
<name>A0A9P5NWT4_GYMJU</name>
<keyword evidence="2" id="KW-1185">Reference proteome</keyword>